<gene>
    <name evidence="10" type="ordered locus">ECS88_3861</name>
</gene>
<name>B7MDU8_ECO45</name>
<feature type="transmembrane region" description="Helical" evidence="9">
    <location>
        <begin position="264"/>
        <end position="281"/>
    </location>
</feature>
<keyword evidence="6 9" id="KW-0812">Transmembrane</keyword>
<keyword evidence="5" id="KW-0598">Phosphotransferase system</keyword>
<dbReference type="HOGENOM" id="CLU_060742_0_1_6"/>
<proteinExistence type="predicted"/>
<dbReference type="InterPro" id="IPR004704">
    <property type="entry name" value="PTS_IID_man"/>
</dbReference>
<dbReference type="GO" id="GO:0009401">
    <property type="term" value="P:phosphoenolpyruvate-dependent sugar phosphotransferase system"/>
    <property type="evidence" value="ECO:0007669"/>
    <property type="project" value="UniProtKB-KW"/>
</dbReference>
<dbReference type="PANTHER" id="PTHR32502:SF5">
    <property type="entry name" value="N-ACETYLGALACTOSAMINE PERMEASE IID COMPONENT-RELATED"/>
    <property type="match status" value="1"/>
</dbReference>
<feature type="transmembrane region" description="Helical" evidence="9">
    <location>
        <begin position="219"/>
        <end position="239"/>
    </location>
</feature>
<protein>
    <submittedName>
        <fullName evidence="10">Phosphotransferase system enzyme IID</fullName>
    </submittedName>
</protein>
<dbReference type="GO" id="GO:0005886">
    <property type="term" value="C:plasma membrane"/>
    <property type="evidence" value="ECO:0007669"/>
    <property type="project" value="UniProtKB-SubCell"/>
</dbReference>
<feature type="transmembrane region" description="Helical" evidence="9">
    <location>
        <begin position="160"/>
        <end position="183"/>
    </location>
</feature>
<keyword evidence="7 9" id="KW-1133">Transmembrane helix</keyword>
<evidence type="ECO:0000256" key="4">
    <source>
        <dbReference type="ARBA" id="ARBA00022597"/>
    </source>
</evidence>
<evidence type="ECO:0000256" key="9">
    <source>
        <dbReference type="SAM" id="Phobius"/>
    </source>
</evidence>
<evidence type="ECO:0000256" key="1">
    <source>
        <dbReference type="ARBA" id="ARBA00004651"/>
    </source>
</evidence>
<dbReference type="AlphaFoldDB" id="B7MDU8"/>
<dbReference type="Proteomes" id="UP000000747">
    <property type="component" value="Chromosome"/>
</dbReference>
<dbReference type="PROSITE" id="PS51108">
    <property type="entry name" value="PTS_EIID"/>
    <property type="match status" value="1"/>
</dbReference>
<dbReference type="PANTHER" id="PTHR32502">
    <property type="entry name" value="N-ACETYLGALACTOSAMINE PERMEASE II COMPONENT-RELATED"/>
    <property type="match status" value="1"/>
</dbReference>
<keyword evidence="2" id="KW-0813">Transport</keyword>
<sequence length="308" mass="33916">MASLFLDSVPSSYICSHKIQKELKMDNIIESGYSESSPITKRDVQIVWLKWHAFSETSLNFERLQALAFCNAMTGVLAKLYPDEKDLAKALQRHLTMFNTQANWGSVIAGISIALEEKAAQESEEQRESTTQLVTGLKTGLMGPVSGIGDTLDFGTLRPIVIGVCIPFVIQGYVIAALLPLIYQVSYMFFASRFALNIGYKKGKESILEILHSGSIHRIIEGAGMFGLLMMGALSATYVKIKTPLHITTGGGNTIVLQDMLDKIVPNMLPLIAVLGIYFYIQKCGPHFLRILVTILVLSLAFSFFGLL</sequence>
<evidence type="ECO:0000256" key="6">
    <source>
        <dbReference type="ARBA" id="ARBA00022692"/>
    </source>
</evidence>
<evidence type="ECO:0000256" key="8">
    <source>
        <dbReference type="ARBA" id="ARBA00023136"/>
    </source>
</evidence>
<keyword evidence="8 9" id="KW-0472">Membrane</keyword>
<evidence type="ECO:0000313" key="11">
    <source>
        <dbReference type="Proteomes" id="UP000000747"/>
    </source>
</evidence>
<dbReference type="KEGG" id="ecz:ECS88_3861"/>
<organism evidence="10 11">
    <name type="scientific">Escherichia coli O45:K1 (strain S88 / ExPEC)</name>
    <dbReference type="NCBI Taxonomy" id="585035"/>
    <lineage>
        <taxon>Bacteria</taxon>
        <taxon>Pseudomonadati</taxon>
        <taxon>Pseudomonadota</taxon>
        <taxon>Gammaproteobacteria</taxon>
        <taxon>Enterobacterales</taxon>
        <taxon>Enterobacteriaceae</taxon>
        <taxon>Escherichia</taxon>
    </lineage>
</organism>
<keyword evidence="3" id="KW-1003">Cell membrane</keyword>
<comment type="subcellular location">
    <subcellularLocation>
        <location evidence="1">Cell membrane</location>
        <topology evidence="1">Multi-pass membrane protein</topology>
    </subcellularLocation>
</comment>
<keyword evidence="11" id="KW-1185">Reference proteome</keyword>
<evidence type="ECO:0000313" key="10">
    <source>
        <dbReference type="EMBL" id="CAR05073.2"/>
    </source>
</evidence>
<evidence type="ECO:0000256" key="7">
    <source>
        <dbReference type="ARBA" id="ARBA00022989"/>
    </source>
</evidence>
<feature type="transmembrane region" description="Helical" evidence="9">
    <location>
        <begin position="288"/>
        <end position="307"/>
    </location>
</feature>
<evidence type="ECO:0000256" key="5">
    <source>
        <dbReference type="ARBA" id="ARBA00022683"/>
    </source>
</evidence>
<accession>B7MDU8</accession>
<keyword evidence="4" id="KW-0762">Sugar transport</keyword>
<evidence type="ECO:0000256" key="2">
    <source>
        <dbReference type="ARBA" id="ARBA00022448"/>
    </source>
</evidence>
<dbReference type="InterPro" id="IPR050303">
    <property type="entry name" value="GatZ_KbaZ_carbometab"/>
</dbReference>
<reference evidence="11" key="1">
    <citation type="journal article" date="2009" name="PLoS Genet.">
        <title>Organised genome dynamics in the Escherichia coli species results in highly diverse adaptive paths.</title>
        <authorList>
            <person name="Touchon M."/>
            <person name="Hoede C."/>
            <person name="Tenaillon O."/>
            <person name="Barbe V."/>
            <person name="Baeriswyl S."/>
            <person name="Bidet P."/>
            <person name="Bingen E."/>
            <person name="Bonacorsi S."/>
            <person name="Bouchier C."/>
            <person name="Bouvet O."/>
            <person name="Calteau A."/>
            <person name="Chiapello H."/>
            <person name="Clermont O."/>
            <person name="Cruveiller S."/>
            <person name="Danchin A."/>
            <person name="Diard M."/>
            <person name="Dossat C."/>
            <person name="Karoui M.E."/>
            <person name="Frapy E."/>
            <person name="Garry L."/>
            <person name="Ghigo J.M."/>
            <person name="Gilles A.M."/>
            <person name="Johnson J."/>
            <person name="Le Bouguenec C."/>
            <person name="Lescat M."/>
            <person name="Mangenot S."/>
            <person name="Martinez-Jehanne V."/>
            <person name="Matic I."/>
            <person name="Nassif X."/>
            <person name="Oztas S."/>
            <person name="Petit M.A."/>
            <person name="Pichon C."/>
            <person name="Rouy Z."/>
            <person name="Ruf C.S."/>
            <person name="Schneider D."/>
            <person name="Tourret J."/>
            <person name="Vacherie B."/>
            <person name="Vallenet D."/>
            <person name="Medigue C."/>
            <person name="Rocha E.P.C."/>
            <person name="Denamur E."/>
        </authorList>
    </citation>
    <scope>NUCLEOTIDE SEQUENCE [LARGE SCALE GENOMIC DNA]</scope>
    <source>
        <strain evidence="11">S88 / ExPEC</strain>
    </source>
</reference>
<evidence type="ECO:0000256" key="3">
    <source>
        <dbReference type="ARBA" id="ARBA00022475"/>
    </source>
</evidence>
<dbReference type="EMBL" id="CU928161">
    <property type="protein sequence ID" value="CAR05073.2"/>
    <property type="molecule type" value="Genomic_DNA"/>
</dbReference>
<dbReference type="Pfam" id="PF03613">
    <property type="entry name" value="EIID-AGA"/>
    <property type="match status" value="1"/>
</dbReference>